<evidence type="ECO:0000313" key="6">
    <source>
        <dbReference type="EMBL" id="PHQ01506.1"/>
    </source>
</evidence>
<protein>
    <submittedName>
        <fullName evidence="1">Putative Glycine dehydrogenase [decarboxylating] (Glycine cleavage system P protein)</fullName>
    </submittedName>
</protein>
<reference evidence="2" key="3">
    <citation type="submission" date="2015-12" db="EMBL/GenBank/DDBJ databases">
        <authorList>
            <person name="Singh M.K."/>
            <person name="Fernando D.M."/>
            <person name="Kumar A."/>
        </authorList>
    </citation>
    <scope>NUCLEOTIDE SEQUENCE</scope>
    <source>
        <strain evidence="2">ATCC 17978-VU</strain>
    </source>
</reference>
<dbReference type="EMBL" id="JAAGTY010000039">
    <property type="protein sequence ID" value="NDW43144.1"/>
    <property type="molecule type" value="Genomic_DNA"/>
</dbReference>
<reference evidence="7" key="11">
    <citation type="submission" date="2021-03" db="EMBL/GenBank/DDBJ databases">
        <title>Complete genome sequencing of Acinetobacter baumannii.</title>
        <authorList>
            <person name="Yadav B."/>
            <person name="Makwana N."/>
            <person name="Kharat A.S."/>
            <person name="Veeraraghavan B."/>
            <person name="Vijayakumar S."/>
            <person name="Priya M."/>
        </authorList>
    </citation>
    <scope>NUCLEOTIDE SEQUENCE</scope>
    <source>
        <strain evidence="7">KSK6</strain>
        <plasmid evidence="7">p1KSK6</plasmid>
    </source>
</reference>
<evidence type="ECO:0000313" key="10">
    <source>
        <dbReference type="Proteomes" id="UP000072389"/>
    </source>
</evidence>
<gene>
    <name evidence="2" type="ORF">AUO97_07960</name>
    <name evidence="5" type="ORF">CBE85_13285</name>
    <name evidence="6" type="ORF">CPI82_16775</name>
    <name evidence="8" type="ORF">EJ062_16800</name>
    <name evidence="9" type="ORF">FJU42_19705</name>
    <name evidence="4" type="ORF">G3N53_18910</name>
    <name evidence="7" type="ORF">J6E47_19790</name>
    <name evidence="3" type="ORF">LV35_03824</name>
</gene>
<dbReference type="AlphaFoldDB" id="A0A090BAE6"/>
<evidence type="ECO:0000313" key="5">
    <source>
        <dbReference type="EMBL" id="OWK65973.1"/>
    </source>
</evidence>
<dbReference type="Proteomes" id="UP000268239">
    <property type="component" value="Unassembled WGS sequence"/>
</dbReference>
<evidence type="ECO:0000313" key="2">
    <source>
        <dbReference type="EMBL" id="APP30747.1"/>
    </source>
</evidence>
<dbReference type="EMBL" id="RXLU01000115">
    <property type="protein sequence ID" value="RTQ71123.1"/>
    <property type="molecule type" value="Genomic_DNA"/>
</dbReference>
<dbReference type="Proteomes" id="UP000197394">
    <property type="component" value="Unassembled WGS sequence"/>
</dbReference>
<reference evidence="1" key="2">
    <citation type="submission" date="2015-09" db="EMBL/GenBank/DDBJ databases">
        <title>Conjugative plasmids carrying the sulphonamide resistance gene sul2.</title>
        <authorList>
            <person name="Hamidian M."/>
            <person name="Holt K.E."/>
            <person name="Pickard D."/>
            <person name="Hall R.M."/>
        </authorList>
    </citation>
    <scope>NUCLEOTIDE SEQUENCE</scope>
    <source>
        <strain evidence="1">D4</strain>
        <plasmid evidence="1">pD4</plasmid>
    </source>
</reference>
<evidence type="ECO:0000313" key="15">
    <source>
        <dbReference type="Proteomes" id="UP000315888"/>
    </source>
</evidence>
<reference evidence="4 16" key="10">
    <citation type="submission" date="2020-02" db="EMBL/GenBank/DDBJ databases">
        <title>Whole genome shot-gun sequencing of clinical Carbapenem resistant A. baumannii.</title>
        <authorList>
            <person name="Veeraraghavan B."/>
            <person name="Mathur P."/>
            <person name="Vijayakumar S."/>
            <person name="Vasudevan K."/>
            <person name="Lincy M."/>
            <person name="Kirubananthan A."/>
        </authorList>
    </citation>
    <scope>NUCLEOTIDE SEQUENCE [LARGE SCALE GENOMIC DNA]</scope>
    <source>
        <strain evidence="4 16">SP816</strain>
    </source>
</reference>
<evidence type="ECO:0000313" key="13">
    <source>
        <dbReference type="Proteomes" id="UP000223291"/>
    </source>
</evidence>
<organism evidence="6 13">
    <name type="scientific">Acinetobacter baumannii</name>
    <dbReference type="NCBI Taxonomy" id="470"/>
    <lineage>
        <taxon>Bacteria</taxon>
        <taxon>Pseudomonadati</taxon>
        <taxon>Pseudomonadota</taxon>
        <taxon>Gammaproteobacteria</taxon>
        <taxon>Moraxellales</taxon>
        <taxon>Moraxellaceae</taxon>
        <taxon>Acinetobacter</taxon>
        <taxon>Acinetobacter calcoaceticus/baumannii complex</taxon>
    </lineage>
</organism>
<reference evidence="2 10" key="1">
    <citation type="journal article" date="2014" name="Antimicrob. Agents Chemother.">
        <title>Triclosan can select for an AdeIJK-overexpressing mutant of Acinetobacter baumannii ATCC 17978 that displays reduced susceptibility to multiple antibiotics.</title>
        <authorList>
            <person name="Fernando D.M."/>
            <person name="Xu W."/>
            <person name="Loewen P.C."/>
            <person name="Zhanel G.G."/>
            <person name="Kumar A."/>
        </authorList>
    </citation>
    <scope>NUCLEOTIDE SEQUENCE [LARGE SCALE GENOMIC DNA]</scope>
    <source>
        <strain evidence="10">ATCC 17978</strain>
        <strain evidence="2">ATCC 17978-VU</strain>
    </source>
</reference>
<evidence type="ECO:0000313" key="14">
    <source>
        <dbReference type="Proteomes" id="UP000268239"/>
    </source>
</evidence>
<name>A0A090BAE6_ACIBA</name>
<evidence type="ECO:0000313" key="3">
    <source>
        <dbReference type="EMBL" id="KZA11208.1"/>
    </source>
</evidence>
<dbReference type="EMBL" id="CP018664">
    <property type="protein sequence ID" value="APP30747.1"/>
    <property type="molecule type" value="Genomic_DNA"/>
</dbReference>
<dbReference type="EMBL" id="NXDV01000016">
    <property type="protein sequence ID" value="PHQ01506.1"/>
    <property type="molecule type" value="Genomic_DNA"/>
</dbReference>
<reference evidence="9 15" key="9">
    <citation type="submission" date="2019-06" db="EMBL/GenBank/DDBJ databases">
        <title>A Diverse Panel of Clinical Acinetobacter baumannii for Research Use.</title>
        <authorList>
            <person name="Mcgann P."/>
            <person name="Snesrud E."/>
            <person name="Galac M.R."/>
        </authorList>
    </citation>
    <scope>NUCLEOTIDE SEQUENCE [LARGE SCALE GENOMIC DNA]</scope>
    <source>
        <strain evidence="9 15">MRSN14237</strain>
    </source>
</reference>
<dbReference type="EMBL" id="LRDT01000054">
    <property type="protein sequence ID" value="KZA11208.1"/>
    <property type="molecule type" value="Genomic_DNA"/>
</dbReference>
<keyword evidence="1" id="KW-0614">Plasmid</keyword>
<dbReference type="Proteomes" id="UP000315888">
    <property type="component" value="Unassembled WGS sequence"/>
</dbReference>
<dbReference type="Proteomes" id="UP000076296">
    <property type="component" value="Unassembled WGS sequence"/>
</dbReference>
<dbReference type="RefSeq" id="WP_000386247.1">
    <property type="nucleotide sequence ID" value="NZ_AP014650.1"/>
</dbReference>
<reference evidence="8 14" key="8">
    <citation type="submission" date="2018-12" db="EMBL/GenBank/DDBJ databases">
        <title>Draft Genome Sequences Human Pathogenic Acinetobacter baumannii Strains.</title>
        <authorList>
            <person name="Madhi M."/>
            <person name="Ronco T."/>
            <person name="Olsen R.H."/>
            <person name="Hassani A."/>
        </authorList>
    </citation>
    <scope>NUCLEOTIDE SEQUENCE [LARGE SCALE GENOMIC DNA]</scope>
    <source>
        <strain evidence="8 14">AB3</strain>
    </source>
</reference>
<reference evidence="2" key="5">
    <citation type="submission" date="2016-12" db="EMBL/GenBank/DDBJ databases">
        <authorList>
            <person name="Singh M."/>
            <person name="Fernando D."/>
            <person name="Kumar A."/>
        </authorList>
    </citation>
    <scope>NUCLEOTIDE SEQUENCE</scope>
    <source>
        <strain evidence="2">ATCC 17978-VU</strain>
    </source>
</reference>
<geneLocation type="plasmid" evidence="7 17">
    <name>p1KSK6</name>
</geneLocation>
<evidence type="ECO:0000313" key="17">
    <source>
        <dbReference type="Proteomes" id="UP000664966"/>
    </source>
</evidence>
<evidence type="ECO:0000313" key="12">
    <source>
        <dbReference type="Proteomes" id="UP000197394"/>
    </source>
</evidence>
<evidence type="ECO:0000313" key="9">
    <source>
        <dbReference type="EMBL" id="TPU60093.1"/>
    </source>
</evidence>
<dbReference type="PATRIC" id="fig|470.1365.peg.1016"/>
<evidence type="ECO:0000313" key="1">
    <source>
        <dbReference type="EMBL" id="ALG88334.1"/>
    </source>
</evidence>
<sequence length="134" mass="16152">MDYQILDLQTIYAIKDRCKETLNIEENDYEEEKSFSKRFSYKLKDNIKLDTKIFNECIDMDLKKLPLSQENLDILMNNEDYLKFKDNKSVRELLNKAKRDSFISIYEGLEIKDALYTEHLKFKDNNYKKNIKSL</sequence>
<geneLocation type="plasmid" evidence="1">
    <name>pD4</name>
</geneLocation>
<evidence type="ECO:0000313" key="7">
    <source>
        <dbReference type="EMBL" id="QTK45623.1"/>
    </source>
</evidence>
<proteinExistence type="predicted"/>
<dbReference type="Proteomes" id="UP000223291">
    <property type="component" value="Unassembled WGS sequence"/>
</dbReference>
<evidence type="ECO:0000313" key="4">
    <source>
        <dbReference type="EMBL" id="NDW43144.1"/>
    </source>
</evidence>
<reference evidence="5 12" key="6">
    <citation type="submission" date="2017-05" db="EMBL/GenBank/DDBJ databases">
        <title>Draft genome sequence of MDR A. baumannii AB360.</title>
        <authorList>
            <person name="Wareham D.W."/>
            <person name="Bean D.C."/>
        </authorList>
    </citation>
    <scope>NUCLEOTIDE SEQUENCE [LARGE SCALE GENOMIC DNA]</scope>
    <source>
        <strain evidence="5 12">AB360</strain>
    </source>
</reference>
<dbReference type="EMBL" id="VHGY01000080">
    <property type="protein sequence ID" value="TPU60093.1"/>
    <property type="molecule type" value="Genomic_DNA"/>
</dbReference>
<dbReference type="EMBL" id="CP072271">
    <property type="protein sequence ID" value="QTK45623.1"/>
    <property type="molecule type" value="Genomic_DNA"/>
</dbReference>
<reference evidence="3 11" key="4">
    <citation type="submission" date="2016-01" db="EMBL/GenBank/DDBJ databases">
        <title>Draft sequences of Acinetobacter baumannii isolates from wounded military personnel.</title>
        <authorList>
            <person name="Arivett B.A."/>
            <person name="Fiester S.E."/>
            <person name="Ream D.C."/>
            <person name="Actis L.A."/>
        </authorList>
    </citation>
    <scope>NUCLEOTIDE SEQUENCE [LARGE SCALE GENOMIC DNA]</scope>
    <source>
        <strain evidence="3 11">AB2828</strain>
    </source>
</reference>
<evidence type="ECO:0000313" key="11">
    <source>
        <dbReference type="Proteomes" id="UP000076296"/>
    </source>
</evidence>
<dbReference type="Proteomes" id="UP000664966">
    <property type="component" value="Plasmid p1KSK6"/>
</dbReference>
<dbReference type="Proteomes" id="UP000470018">
    <property type="component" value="Unassembled WGS sequence"/>
</dbReference>
<dbReference type="Proteomes" id="UP000072389">
    <property type="component" value="Chromosome"/>
</dbReference>
<dbReference type="EMBL" id="NGKM01000014">
    <property type="protein sequence ID" value="OWK65973.1"/>
    <property type="molecule type" value="Genomic_DNA"/>
</dbReference>
<accession>A0A090BAE6</accession>
<reference evidence="6 13" key="7">
    <citation type="submission" date="2017-09" db="EMBL/GenBank/DDBJ databases">
        <title>Draft genome of Acinetobacter baumannii strain I43, a mercury resistant bacteria.</title>
        <authorList>
            <person name="Siqueira K.A."/>
            <person name="Mello I.S."/>
            <person name="Mendes T.A."/>
            <person name="Soares M.A."/>
        </authorList>
    </citation>
    <scope>NUCLEOTIDE SEQUENCE [LARGE SCALE GENOMIC DNA]</scope>
    <source>
        <strain evidence="6 13">I43</strain>
    </source>
</reference>
<evidence type="ECO:0000313" key="16">
    <source>
        <dbReference type="Proteomes" id="UP000470018"/>
    </source>
</evidence>
<evidence type="ECO:0000313" key="8">
    <source>
        <dbReference type="EMBL" id="RTQ71123.1"/>
    </source>
</evidence>
<dbReference type="EMBL" id="KT779035">
    <property type="protein sequence ID" value="ALG88334.1"/>
    <property type="molecule type" value="Genomic_DNA"/>
</dbReference>